<name>A0ABS0BVN5_9GAMM</name>
<evidence type="ECO:0000256" key="6">
    <source>
        <dbReference type="ARBA" id="ARBA00022840"/>
    </source>
</evidence>
<evidence type="ECO:0000313" key="12">
    <source>
        <dbReference type="EMBL" id="MBF6057888.1"/>
    </source>
</evidence>
<evidence type="ECO:0000256" key="9">
    <source>
        <dbReference type="PIRNR" id="PIRNR003128"/>
    </source>
</evidence>
<feature type="coiled-coil region" evidence="10">
    <location>
        <begin position="334"/>
        <end position="361"/>
    </location>
</feature>
<dbReference type="CDD" id="cd03241">
    <property type="entry name" value="ABC_RecN"/>
    <property type="match status" value="2"/>
</dbReference>
<dbReference type="InterPro" id="IPR027417">
    <property type="entry name" value="P-loop_NTPase"/>
</dbReference>
<evidence type="ECO:0000256" key="10">
    <source>
        <dbReference type="SAM" id="Coils"/>
    </source>
</evidence>
<organism evidence="12 13">
    <name type="scientific">Thiomicrorhabdus heinhorstiae</name>
    <dbReference type="NCBI Taxonomy" id="2748010"/>
    <lineage>
        <taxon>Bacteria</taxon>
        <taxon>Pseudomonadati</taxon>
        <taxon>Pseudomonadota</taxon>
        <taxon>Gammaproteobacteria</taxon>
        <taxon>Thiotrichales</taxon>
        <taxon>Piscirickettsiaceae</taxon>
        <taxon>Thiomicrorhabdus</taxon>
    </lineage>
</organism>
<dbReference type="EMBL" id="JACBGI020000008">
    <property type="protein sequence ID" value="MBF6057888.1"/>
    <property type="molecule type" value="Genomic_DNA"/>
</dbReference>
<proteinExistence type="inferred from homology"/>
<evidence type="ECO:0000256" key="8">
    <source>
        <dbReference type="ARBA" id="ARBA00033408"/>
    </source>
</evidence>
<evidence type="ECO:0000259" key="11">
    <source>
        <dbReference type="Pfam" id="PF02463"/>
    </source>
</evidence>
<keyword evidence="5 9" id="KW-0227">DNA damage</keyword>
<keyword evidence="13" id="KW-1185">Reference proteome</keyword>
<dbReference type="PANTHER" id="PTHR11059">
    <property type="entry name" value="DNA REPAIR PROTEIN RECN"/>
    <property type="match status" value="1"/>
</dbReference>
<comment type="similarity">
    <text evidence="2 9">Belongs to the RecN family.</text>
</comment>
<comment type="caution">
    <text evidence="12">The sequence shown here is derived from an EMBL/GenBank/DDBJ whole genome shotgun (WGS) entry which is preliminary data.</text>
</comment>
<evidence type="ECO:0000256" key="4">
    <source>
        <dbReference type="ARBA" id="ARBA00022741"/>
    </source>
</evidence>
<dbReference type="NCBIfam" id="NF008121">
    <property type="entry name" value="PRK10869.1"/>
    <property type="match status" value="1"/>
</dbReference>
<dbReference type="RefSeq" id="WP_185978034.1">
    <property type="nucleotide sequence ID" value="NZ_JACBGI020000008.1"/>
</dbReference>
<comment type="function">
    <text evidence="1 9">May be involved in recombinational repair of damaged DNA.</text>
</comment>
<feature type="domain" description="RecF/RecN/SMC N-terminal" evidence="11">
    <location>
        <begin position="2"/>
        <end position="506"/>
    </location>
</feature>
<keyword evidence="4" id="KW-0547">Nucleotide-binding</keyword>
<dbReference type="SUPFAM" id="SSF52540">
    <property type="entry name" value="P-loop containing nucleoside triphosphate hydrolases"/>
    <property type="match status" value="1"/>
</dbReference>
<evidence type="ECO:0000256" key="1">
    <source>
        <dbReference type="ARBA" id="ARBA00003618"/>
    </source>
</evidence>
<dbReference type="PIRSF" id="PIRSF003128">
    <property type="entry name" value="RecN"/>
    <property type="match status" value="1"/>
</dbReference>
<evidence type="ECO:0000256" key="5">
    <source>
        <dbReference type="ARBA" id="ARBA00022763"/>
    </source>
</evidence>
<evidence type="ECO:0000256" key="3">
    <source>
        <dbReference type="ARBA" id="ARBA00021315"/>
    </source>
</evidence>
<dbReference type="Pfam" id="PF02463">
    <property type="entry name" value="SMC_N"/>
    <property type="match status" value="1"/>
</dbReference>
<keyword evidence="10" id="KW-0175">Coiled coil</keyword>
<dbReference type="NCBIfam" id="TIGR00634">
    <property type="entry name" value="recN"/>
    <property type="match status" value="1"/>
</dbReference>
<gene>
    <name evidence="12" type="primary">recN</name>
    <name evidence="12" type="ORF">H8792_005990</name>
</gene>
<evidence type="ECO:0000256" key="2">
    <source>
        <dbReference type="ARBA" id="ARBA00009441"/>
    </source>
</evidence>
<evidence type="ECO:0000256" key="7">
    <source>
        <dbReference type="ARBA" id="ARBA00023204"/>
    </source>
</evidence>
<keyword evidence="6" id="KW-0067">ATP-binding</keyword>
<sequence length="557" mass="61549">MLVELSIQNLALIEQLRLNFAKGFSSLTGETGAGKSILLDALGLALGDRADSSLVRHDCNRADVTALFDIGDLPEVQNWLAEQELDSELHCLLRRTVNQEGRSKAYINGVAVPLTLLKTLAPMLIDIHGQHEHQSLTSSSKQLELLDAYSNQPQQLESAQTHYKQWQHKQKALQGERQKQQELQARLELLSFQQQEFEQLAPQTDEYQTLSEQQKELSHANEIKLACHNAYQAIEGEDGASHQLNLAIHNLESIIAFAPALQSVLQPLQSALIDAQDAAGELLSYAENIELDPAQLEEVEDRLGELYAMAKKYHLEPENLLGKQKQIEGDLAQIEQGDQYLNQLQQEAEQAEQNFLKSAQSLSKTRHKAALALSKAITDGMHQLGMQNGRFEVRISEAEKVSAKGIDKVEFFVSANQGQPPQPLAKVASGGELSRISLSIQVATAEVTQLPTLIFDEVDVGIGGGIAEIVGEKLQTLGRNDKQILSITHLAQVAAHGDQHLFIEKQSRDGKTFTQVRELDSQQRIQELARMAGGMEITEQTLALAEEMLKVAQAKKA</sequence>
<reference evidence="12 13" key="1">
    <citation type="submission" date="2020-11" db="EMBL/GenBank/DDBJ databases">
        <title>Sulfur oxidizing isolate from Hospital Hole Sinkhole.</title>
        <authorList>
            <person name="Scott K.M."/>
        </authorList>
    </citation>
    <scope>NUCLEOTIDE SEQUENCE [LARGE SCALE GENOMIC DNA]</scope>
    <source>
        <strain evidence="12 13">HH1</strain>
    </source>
</reference>
<evidence type="ECO:0000313" key="13">
    <source>
        <dbReference type="Proteomes" id="UP001193680"/>
    </source>
</evidence>
<dbReference type="PANTHER" id="PTHR11059:SF0">
    <property type="entry name" value="DNA REPAIR PROTEIN RECN"/>
    <property type="match status" value="1"/>
</dbReference>
<dbReference type="InterPro" id="IPR004604">
    <property type="entry name" value="DNA_recomb/repair_RecN"/>
</dbReference>
<protein>
    <recommendedName>
        <fullName evidence="3 9">DNA repair protein RecN</fullName>
    </recommendedName>
    <alternativeName>
        <fullName evidence="8 9">Recombination protein N</fullName>
    </alternativeName>
</protein>
<dbReference type="Proteomes" id="UP001193680">
    <property type="component" value="Unassembled WGS sequence"/>
</dbReference>
<dbReference type="Gene3D" id="3.40.50.300">
    <property type="entry name" value="P-loop containing nucleotide triphosphate hydrolases"/>
    <property type="match status" value="2"/>
</dbReference>
<accession>A0ABS0BVN5</accession>
<keyword evidence="7 9" id="KW-0234">DNA repair</keyword>
<dbReference type="InterPro" id="IPR003395">
    <property type="entry name" value="RecF/RecN/SMC_N"/>
</dbReference>